<accession>A0A024GSC2</accession>
<feature type="signal peptide" evidence="1">
    <location>
        <begin position="1"/>
        <end position="21"/>
    </location>
</feature>
<keyword evidence="3" id="KW-1185">Reference proteome</keyword>
<dbReference type="InParanoid" id="A0A024GSC2"/>
<organism evidence="2 3">
    <name type="scientific">Albugo candida</name>
    <dbReference type="NCBI Taxonomy" id="65357"/>
    <lineage>
        <taxon>Eukaryota</taxon>
        <taxon>Sar</taxon>
        <taxon>Stramenopiles</taxon>
        <taxon>Oomycota</taxon>
        <taxon>Peronosporomycetes</taxon>
        <taxon>Albuginales</taxon>
        <taxon>Albuginaceae</taxon>
        <taxon>Albugo</taxon>
    </lineage>
</organism>
<dbReference type="Proteomes" id="UP000053237">
    <property type="component" value="Unassembled WGS sequence"/>
</dbReference>
<comment type="caution">
    <text evidence="2">The sequence shown here is derived from an EMBL/GenBank/DDBJ whole genome shotgun (WGS) entry which is preliminary data.</text>
</comment>
<name>A0A024GSC2_9STRA</name>
<evidence type="ECO:0000313" key="3">
    <source>
        <dbReference type="Proteomes" id="UP000053237"/>
    </source>
</evidence>
<dbReference type="AlphaFoldDB" id="A0A024GSC2"/>
<evidence type="ECO:0008006" key="4">
    <source>
        <dbReference type="Google" id="ProtNLM"/>
    </source>
</evidence>
<feature type="chain" id="PRO_5001529737" description="CFA20 domain-containing protein" evidence="1">
    <location>
        <begin position="22"/>
        <end position="130"/>
    </location>
</feature>
<gene>
    <name evidence="2" type="ORF">BN9_110620</name>
</gene>
<keyword evidence="1" id="KW-0732">Signal</keyword>
<evidence type="ECO:0000313" key="2">
    <source>
        <dbReference type="EMBL" id="CCI49693.1"/>
    </source>
</evidence>
<protein>
    <recommendedName>
        <fullName evidence="4">CFA20 domain-containing protein</fullName>
    </recommendedName>
</protein>
<sequence length="130" mass="15278">MSTFVRCVLDLLMGFVSIARTGHVYRTYPSIITVIQPRRPSAIEKDYFRNKRDISQVRKLELVIPSHHFESLEWKRRGCTKESNCFDGPRYRLKVETLHGNKYGRLCIRKDRPVYVDVGLQEELFGLECV</sequence>
<dbReference type="EMBL" id="CAIX01000327">
    <property type="protein sequence ID" value="CCI49693.1"/>
    <property type="molecule type" value="Genomic_DNA"/>
</dbReference>
<evidence type="ECO:0000256" key="1">
    <source>
        <dbReference type="SAM" id="SignalP"/>
    </source>
</evidence>
<proteinExistence type="predicted"/>
<reference evidence="2 3" key="1">
    <citation type="submission" date="2012-05" db="EMBL/GenBank/DDBJ databases">
        <title>Recombination and specialization in a pathogen metapopulation.</title>
        <authorList>
            <person name="Gardiner A."/>
            <person name="Kemen E."/>
            <person name="Schultz-Larsen T."/>
            <person name="MacLean D."/>
            <person name="Van Oosterhout C."/>
            <person name="Jones J.D.G."/>
        </authorList>
    </citation>
    <scope>NUCLEOTIDE SEQUENCE [LARGE SCALE GENOMIC DNA]</scope>
    <source>
        <strain evidence="2 3">Ac Nc2</strain>
    </source>
</reference>